<comment type="caution">
    <text evidence="1">The sequence shown here is derived from an EMBL/GenBank/DDBJ whole genome shotgun (WGS) entry which is preliminary data.</text>
</comment>
<gene>
    <name evidence="1" type="ORF">CVS27_01640</name>
</gene>
<dbReference type="PANTHER" id="PTHR47791:SF3">
    <property type="entry name" value="MEIOTICALLY UP-REGULATED GENE 191 PROTEIN"/>
    <property type="match status" value="1"/>
</dbReference>
<proteinExistence type="predicted"/>
<dbReference type="Pfam" id="PF03663">
    <property type="entry name" value="Glyco_hydro_76"/>
    <property type="match status" value="1"/>
</dbReference>
<dbReference type="PANTHER" id="PTHR47791">
    <property type="entry name" value="MEIOTICALLY UP-REGULATED GENE 191 PROTEIN"/>
    <property type="match status" value="1"/>
</dbReference>
<accession>A0A2S4A1Y2</accession>
<dbReference type="GO" id="GO:0016787">
    <property type="term" value="F:hydrolase activity"/>
    <property type="evidence" value="ECO:0007669"/>
    <property type="project" value="UniProtKB-KW"/>
</dbReference>
<dbReference type="EMBL" id="PPXC01000001">
    <property type="protein sequence ID" value="POH75329.1"/>
    <property type="molecule type" value="Genomic_DNA"/>
</dbReference>
<protein>
    <submittedName>
        <fullName evidence="1">Glycosyl hydrolase</fullName>
    </submittedName>
</protein>
<dbReference type="SUPFAM" id="SSF48208">
    <property type="entry name" value="Six-hairpin glycosidases"/>
    <property type="match status" value="1"/>
</dbReference>
<dbReference type="InterPro" id="IPR005198">
    <property type="entry name" value="Glyco_hydro_76"/>
</dbReference>
<dbReference type="AlphaFoldDB" id="A0A2S4A1Y2"/>
<keyword evidence="2" id="KW-1185">Reference proteome</keyword>
<evidence type="ECO:0000313" key="1">
    <source>
        <dbReference type="EMBL" id="POH75329.1"/>
    </source>
</evidence>
<dbReference type="RefSeq" id="WP_103463985.1">
    <property type="nucleotide sequence ID" value="NZ_PPXC01000001.1"/>
</dbReference>
<dbReference type="InterPro" id="IPR053169">
    <property type="entry name" value="MUG_Protein"/>
</dbReference>
<organism evidence="1 2">
    <name type="scientific">Arthrobacter glacialis</name>
    <dbReference type="NCBI Taxonomy" id="1664"/>
    <lineage>
        <taxon>Bacteria</taxon>
        <taxon>Bacillati</taxon>
        <taxon>Actinomycetota</taxon>
        <taxon>Actinomycetes</taxon>
        <taxon>Micrococcales</taxon>
        <taxon>Micrococcaceae</taxon>
        <taxon>Arthrobacter</taxon>
    </lineage>
</organism>
<keyword evidence="1" id="KW-0378">Hydrolase</keyword>
<dbReference type="GO" id="GO:0005975">
    <property type="term" value="P:carbohydrate metabolic process"/>
    <property type="evidence" value="ECO:0007669"/>
    <property type="project" value="InterPro"/>
</dbReference>
<evidence type="ECO:0000313" key="2">
    <source>
        <dbReference type="Proteomes" id="UP000237061"/>
    </source>
</evidence>
<dbReference type="Gene3D" id="1.50.10.20">
    <property type="match status" value="1"/>
</dbReference>
<sequence>MTGNHFQPTTAGATAAHWAALAEQAGSDVNTRFGHRLMGLPGTWLGAVDAAGDGQVASRRRSTPQSPWNYWWQAHYLDAMIDAAQLALSTGKGAAAAKELQRAQRLLRGIMIRNFLRFPNYFYDDMAWLALAAARLNDLHLQVKGRRAPLARFAVSALHKQLHLAHDMVLGGGIYWSRKRDFKNTPANGPAALHFTRMGEVDRARSIVEWLRSELFDPELGLYVDGIHPSATGRDVENTIYTYNQGPILAALLELGQPEYLDQAAGLIDAVARQLRTPGEGIRLEPGGGDGSLFTGILCRYLALAAREERLPAKTRETASDMVRETAAAVAGQAPEQLSAAVQRWSIFAAAATCPQPGPAPASPQPAPRRP</sequence>
<reference evidence="1 2" key="1">
    <citation type="submission" date="2018-01" db="EMBL/GenBank/DDBJ databases">
        <title>Arthrobacter sp. nov., from glaciers in China.</title>
        <authorList>
            <person name="Liu Q."/>
            <person name="Xin Y.-H."/>
        </authorList>
    </citation>
    <scope>NUCLEOTIDE SEQUENCE [LARGE SCALE GENOMIC DNA]</scope>
    <source>
        <strain evidence="1 2">HLT2-12-2</strain>
    </source>
</reference>
<dbReference type="InterPro" id="IPR008928">
    <property type="entry name" value="6-hairpin_glycosidase_sf"/>
</dbReference>
<name>A0A2S4A1Y2_ARTGL</name>
<dbReference type="Proteomes" id="UP000237061">
    <property type="component" value="Unassembled WGS sequence"/>
</dbReference>